<evidence type="ECO:0000313" key="3">
    <source>
        <dbReference type="EMBL" id="TWB50980.1"/>
    </source>
</evidence>
<evidence type="ECO:0000313" key="4">
    <source>
        <dbReference type="Proteomes" id="UP000318050"/>
    </source>
</evidence>
<accession>A0A560I1I5</accession>
<feature type="transmembrane region" description="Helical" evidence="2">
    <location>
        <begin position="128"/>
        <end position="149"/>
    </location>
</feature>
<keyword evidence="2" id="KW-1133">Transmembrane helix</keyword>
<sequence length="257" mass="27543">MTTDSEQANREQVAKLIRLLGSDFEGEAVTALAKLRRLLPKRGLGFNDVGQWIQSPAKVVYRPAQPPPQPDTRSLEDRILALERQREEALHALRVAQARADEAEDQAGQLVSELVAARSAKIKPRGRWRGYVLAALVGVAATVAARAYIPPAGATGTDTGQALLSRAALLFTPAKAHAVVAGRSAFLYPAPTNQQAAVALLPPTTELEVLEENVPAGGVPGGWVKVRARTDQGTTVGYVERRRLAQATEVAVRRVQG</sequence>
<reference evidence="3 4" key="1">
    <citation type="submission" date="2019-06" db="EMBL/GenBank/DDBJ databases">
        <title>Genomic Encyclopedia of Type Strains, Phase IV (KMG-V): Genome sequencing to study the core and pangenomes of soil and plant-associated prokaryotes.</title>
        <authorList>
            <person name="Whitman W."/>
        </authorList>
    </citation>
    <scope>NUCLEOTIDE SEQUENCE [LARGE SCALE GENOMIC DNA]</scope>
    <source>
        <strain evidence="3 4">BR 11140</strain>
    </source>
</reference>
<keyword evidence="2" id="KW-0472">Membrane</keyword>
<dbReference type="AlphaFoldDB" id="A0A560I1I5"/>
<evidence type="ECO:0008006" key="5">
    <source>
        <dbReference type="Google" id="ProtNLM"/>
    </source>
</evidence>
<dbReference type="OrthoDB" id="7366309at2"/>
<feature type="coiled-coil region" evidence="1">
    <location>
        <begin position="72"/>
        <end position="120"/>
    </location>
</feature>
<protein>
    <recommendedName>
        <fullName evidence="5">SH3 domain-containing protein</fullName>
    </recommendedName>
</protein>
<dbReference type="Proteomes" id="UP000318050">
    <property type="component" value="Unassembled WGS sequence"/>
</dbReference>
<proteinExistence type="predicted"/>
<evidence type="ECO:0000256" key="2">
    <source>
        <dbReference type="SAM" id="Phobius"/>
    </source>
</evidence>
<organism evidence="3 4">
    <name type="scientific">Nitrospirillum amazonense</name>
    <dbReference type="NCBI Taxonomy" id="28077"/>
    <lineage>
        <taxon>Bacteria</taxon>
        <taxon>Pseudomonadati</taxon>
        <taxon>Pseudomonadota</taxon>
        <taxon>Alphaproteobacteria</taxon>
        <taxon>Rhodospirillales</taxon>
        <taxon>Azospirillaceae</taxon>
        <taxon>Nitrospirillum</taxon>
    </lineage>
</organism>
<name>A0A560I1I5_9PROT</name>
<keyword evidence="2" id="KW-0812">Transmembrane</keyword>
<gene>
    <name evidence="3" type="ORF">FBZ92_12274</name>
</gene>
<comment type="caution">
    <text evidence="3">The sequence shown here is derived from an EMBL/GenBank/DDBJ whole genome shotgun (WGS) entry which is preliminary data.</text>
</comment>
<dbReference type="EMBL" id="VITT01000022">
    <property type="protein sequence ID" value="TWB50980.1"/>
    <property type="molecule type" value="Genomic_DNA"/>
</dbReference>
<keyword evidence="1" id="KW-0175">Coiled coil</keyword>
<evidence type="ECO:0000256" key="1">
    <source>
        <dbReference type="SAM" id="Coils"/>
    </source>
</evidence>